<evidence type="ECO:0000313" key="1">
    <source>
        <dbReference type="EMBL" id="KGJ87947.1"/>
    </source>
</evidence>
<proteinExistence type="predicted"/>
<gene>
    <name evidence="1" type="ORF">GAB14E_4280</name>
</gene>
<comment type="caution">
    <text evidence="1">The sequence shown here is derived from an EMBL/GenBank/DDBJ whole genome shotgun (WGS) entry which is preliminary data.</text>
</comment>
<organism evidence="1 2">
    <name type="scientific">Colwellia psychrerythraea</name>
    <name type="common">Vibrio psychroerythus</name>
    <dbReference type="NCBI Taxonomy" id="28229"/>
    <lineage>
        <taxon>Bacteria</taxon>
        <taxon>Pseudomonadati</taxon>
        <taxon>Pseudomonadota</taxon>
        <taxon>Gammaproteobacteria</taxon>
        <taxon>Alteromonadales</taxon>
        <taxon>Colwelliaceae</taxon>
        <taxon>Colwellia</taxon>
    </lineage>
</organism>
<dbReference type="EMBL" id="JQEC01000070">
    <property type="protein sequence ID" value="KGJ87947.1"/>
    <property type="molecule type" value="Genomic_DNA"/>
</dbReference>
<evidence type="ECO:0000313" key="2">
    <source>
        <dbReference type="Proteomes" id="UP000029868"/>
    </source>
</evidence>
<sequence length="67" mass="7507">MEEEVEEIGHPSFVFPQKNITNNLSNTKQVNPTGVNYRSVCFQTVIGRCFDEFGKSQTNISSSVVSH</sequence>
<accession>A0A099KD28</accession>
<protein>
    <submittedName>
        <fullName evidence="1">Uncharacterized protein</fullName>
    </submittedName>
</protein>
<name>A0A099KD28_COLPS</name>
<dbReference type="AlphaFoldDB" id="A0A099KD28"/>
<dbReference type="Proteomes" id="UP000029868">
    <property type="component" value="Unassembled WGS sequence"/>
</dbReference>
<reference evidence="1 2" key="1">
    <citation type="submission" date="2014-08" db="EMBL/GenBank/DDBJ databases">
        <title>Genomic and Phenotypic Diversity of Colwellia psychrerythraea strains from Disparate Marine Basins.</title>
        <authorList>
            <person name="Techtmann S.M."/>
            <person name="Stelling S.C."/>
            <person name="Utturkar S.M."/>
            <person name="Alshibli N."/>
            <person name="Harris A."/>
            <person name="Brown S.D."/>
            <person name="Hazen T.C."/>
        </authorList>
    </citation>
    <scope>NUCLEOTIDE SEQUENCE [LARGE SCALE GENOMIC DNA]</scope>
    <source>
        <strain evidence="1 2">GAB14E</strain>
    </source>
</reference>